<dbReference type="InterPro" id="IPR004981">
    <property type="entry name" value="Trp_2_3_dOase"/>
</dbReference>
<dbReference type="InterPro" id="IPR037217">
    <property type="entry name" value="Trp/Indoleamine_2_3_dOase-like"/>
</dbReference>
<evidence type="ECO:0000313" key="1">
    <source>
        <dbReference type="EMBL" id="WDZ83255.1"/>
    </source>
</evidence>
<evidence type="ECO:0000313" key="2">
    <source>
        <dbReference type="Proteomes" id="UP001219605"/>
    </source>
</evidence>
<sequence length="387" mass="42135">MVAEYLRVGKHFVTKDVLAALDHARAKLPVGSGPGLLRLRRFLDIALDKWDGCYDYHTYLALPILAAPTGAAPDEAARDRDRRLLHLLVDLIQFELAAHSGATDLLPVQRPDRARLAKRLRLAVRAARPALARCHPDRRVTVTDPLAAADDLRAAVEVTDAERLDLRLSMLPVYVIHDEYLFIRVLQMYESTFALLVVLLRAARTALAGGSAALATGHLVRATEALTEAGPLFSLLATMQPESFRTFRAYTEGASAIQSHSYKLVESLCRTPDPDRLGSAAYRSVPEVRRQVLGGQATLDQAYRRAVDGGLLTPAARTLVADRMGGFAAALTTWRRTHHRLAVRMLGEAPGTGYTEGTPYLGAVRSLPVFRTVPPAPPGEPSAGPAH</sequence>
<protein>
    <submittedName>
        <fullName evidence="1">Tryptophan 2,3-dioxygenase family protein</fullName>
    </submittedName>
</protein>
<dbReference type="Gene3D" id="1.20.58.480">
    <property type="match status" value="1"/>
</dbReference>
<accession>A0ABY7ZJT7</accession>
<dbReference type="Proteomes" id="UP001219605">
    <property type="component" value="Chromosome"/>
</dbReference>
<dbReference type="PANTHER" id="PTHR10138:SF0">
    <property type="entry name" value="TRYPTOPHAN 2,3-DIOXYGENASE"/>
    <property type="match status" value="1"/>
</dbReference>
<dbReference type="EMBL" id="CP118615">
    <property type="protein sequence ID" value="WDZ83255.1"/>
    <property type="molecule type" value="Genomic_DNA"/>
</dbReference>
<keyword evidence="2" id="KW-1185">Reference proteome</keyword>
<dbReference type="SUPFAM" id="SSF140959">
    <property type="entry name" value="Indolic compounds 2,3-dioxygenase-like"/>
    <property type="match status" value="1"/>
</dbReference>
<organism evidence="1 2">
    <name type="scientific">Micromonospora cathayae</name>
    <dbReference type="NCBI Taxonomy" id="3028804"/>
    <lineage>
        <taxon>Bacteria</taxon>
        <taxon>Bacillati</taxon>
        <taxon>Actinomycetota</taxon>
        <taxon>Actinomycetes</taxon>
        <taxon>Micromonosporales</taxon>
        <taxon>Micromonosporaceae</taxon>
        <taxon>Micromonospora</taxon>
    </lineage>
</organism>
<proteinExistence type="predicted"/>
<reference evidence="1 2" key="1">
    <citation type="submission" date="2023-02" db="EMBL/GenBank/DDBJ databases">
        <authorList>
            <person name="Mo P."/>
        </authorList>
    </citation>
    <scope>NUCLEOTIDE SEQUENCE [LARGE SCALE GENOMIC DNA]</scope>
    <source>
        <strain evidence="1 2">HUAS 3</strain>
    </source>
</reference>
<gene>
    <name evidence="1" type="ORF">PVK37_22725</name>
</gene>
<dbReference type="PANTHER" id="PTHR10138">
    <property type="entry name" value="TRYPTOPHAN 2,3-DIOXYGENASE"/>
    <property type="match status" value="1"/>
</dbReference>
<dbReference type="Pfam" id="PF03301">
    <property type="entry name" value="Trp_dioxygenase"/>
    <property type="match status" value="1"/>
</dbReference>
<name>A0ABY7ZJT7_9ACTN</name>